<evidence type="ECO:0000259" key="1">
    <source>
        <dbReference type="Pfam" id="PF04149"/>
    </source>
</evidence>
<proteinExistence type="predicted"/>
<dbReference type="Pfam" id="PF04149">
    <property type="entry name" value="DUF397"/>
    <property type="match status" value="1"/>
</dbReference>
<dbReference type="EMBL" id="JACCBA010000001">
    <property type="protein sequence ID" value="NYD48683.1"/>
    <property type="molecule type" value="Genomic_DNA"/>
</dbReference>
<evidence type="ECO:0000313" key="2">
    <source>
        <dbReference type="EMBL" id="NYD48683.1"/>
    </source>
</evidence>
<organism evidence="2 3">
    <name type="scientific">Actinomadura luteofluorescens</name>
    <dbReference type="NCBI Taxonomy" id="46163"/>
    <lineage>
        <taxon>Bacteria</taxon>
        <taxon>Bacillati</taxon>
        <taxon>Actinomycetota</taxon>
        <taxon>Actinomycetes</taxon>
        <taxon>Streptosporangiales</taxon>
        <taxon>Thermomonosporaceae</taxon>
        <taxon>Actinomadura</taxon>
    </lineage>
</organism>
<gene>
    <name evidence="2" type="ORF">BJY14_004666</name>
</gene>
<feature type="domain" description="DUF397" evidence="1">
    <location>
        <begin position="8"/>
        <end position="58"/>
    </location>
</feature>
<sequence length="61" mass="6738">MDLSKALWRKASKSKEDGSNCVEVASVSCNVAVRDSKDPDGPPLLVSRGDFRRFTEILKNL</sequence>
<protein>
    <recommendedName>
        <fullName evidence="1">DUF397 domain-containing protein</fullName>
    </recommendedName>
</protein>
<dbReference type="RefSeq" id="WP_179845553.1">
    <property type="nucleotide sequence ID" value="NZ_JACCBA010000001.1"/>
</dbReference>
<evidence type="ECO:0000313" key="3">
    <source>
        <dbReference type="Proteomes" id="UP000529783"/>
    </source>
</evidence>
<comment type="caution">
    <text evidence="2">The sequence shown here is derived from an EMBL/GenBank/DDBJ whole genome shotgun (WGS) entry which is preliminary data.</text>
</comment>
<reference evidence="2 3" key="1">
    <citation type="submission" date="2020-07" db="EMBL/GenBank/DDBJ databases">
        <title>Sequencing the genomes of 1000 actinobacteria strains.</title>
        <authorList>
            <person name="Klenk H.-P."/>
        </authorList>
    </citation>
    <scope>NUCLEOTIDE SEQUENCE [LARGE SCALE GENOMIC DNA]</scope>
    <source>
        <strain evidence="2 3">DSM 40398</strain>
    </source>
</reference>
<name>A0A7Y9JHK8_9ACTN</name>
<dbReference type="AlphaFoldDB" id="A0A7Y9JHK8"/>
<keyword evidence="3" id="KW-1185">Reference proteome</keyword>
<dbReference type="Proteomes" id="UP000529783">
    <property type="component" value="Unassembled WGS sequence"/>
</dbReference>
<dbReference type="InterPro" id="IPR007278">
    <property type="entry name" value="DUF397"/>
</dbReference>
<accession>A0A7Y9JHK8</accession>